<evidence type="ECO:0000256" key="2">
    <source>
        <dbReference type="ARBA" id="ARBA00005364"/>
    </source>
</evidence>
<keyword evidence="16" id="KW-0739">Sodium transport</keyword>
<dbReference type="GO" id="GO:0006874">
    <property type="term" value="P:intracellular calcium ion homeostasis"/>
    <property type="evidence" value="ECO:0007669"/>
    <property type="project" value="TreeGrafter"/>
</dbReference>
<dbReference type="Pfam" id="PF01699">
    <property type="entry name" value="Na_Ca_ex"/>
    <property type="match status" value="2"/>
</dbReference>
<dbReference type="GO" id="GO:0005886">
    <property type="term" value="C:plasma membrane"/>
    <property type="evidence" value="ECO:0007669"/>
    <property type="project" value="TreeGrafter"/>
</dbReference>
<keyword evidence="20" id="KW-1185">Reference proteome</keyword>
<feature type="domain" description="Sodium/calcium exchanger membrane region" evidence="19">
    <location>
        <begin position="117"/>
        <end position="257"/>
    </location>
</feature>
<dbReference type="InterPro" id="IPR004481">
    <property type="entry name" value="K/Na/Ca-exchanger"/>
</dbReference>
<keyword evidence="9" id="KW-0106">Calcium</keyword>
<keyword evidence="11" id="KW-0630">Potassium</keyword>
<evidence type="ECO:0000256" key="17">
    <source>
        <dbReference type="SAM" id="MobiDB-lite"/>
    </source>
</evidence>
<dbReference type="PANTHER" id="PTHR10846:SF74">
    <property type="entry name" value="SODIUM_POTASSIUM_CALCIUM EXCHANGER CG1090-RELATED"/>
    <property type="match status" value="1"/>
</dbReference>
<evidence type="ECO:0000256" key="10">
    <source>
        <dbReference type="ARBA" id="ARBA00022847"/>
    </source>
</evidence>
<feature type="transmembrane region" description="Helical" evidence="18">
    <location>
        <begin position="152"/>
        <end position="177"/>
    </location>
</feature>
<feature type="transmembrane region" description="Helical" evidence="18">
    <location>
        <begin position="183"/>
        <end position="208"/>
    </location>
</feature>
<keyword evidence="7 18" id="KW-0812">Transmembrane</keyword>
<evidence type="ECO:0000256" key="7">
    <source>
        <dbReference type="ARBA" id="ARBA00022692"/>
    </source>
</evidence>
<keyword evidence="8" id="KW-0732">Signal</keyword>
<feature type="transmembrane region" description="Helical" evidence="18">
    <location>
        <begin position="113"/>
        <end position="131"/>
    </location>
</feature>
<evidence type="ECO:0000256" key="13">
    <source>
        <dbReference type="ARBA" id="ARBA00023053"/>
    </source>
</evidence>
<dbReference type="GO" id="GO:0008273">
    <property type="term" value="F:calcium, potassium:sodium antiporter activity"/>
    <property type="evidence" value="ECO:0007669"/>
    <property type="project" value="TreeGrafter"/>
</dbReference>
<evidence type="ECO:0000313" key="21">
    <source>
        <dbReference type="RefSeq" id="XP_030370571.1"/>
    </source>
</evidence>
<evidence type="ECO:0000259" key="19">
    <source>
        <dbReference type="Pfam" id="PF01699"/>
    </source>
</evidence>
<feature type="transmembrane region" description="Helical" evidence="18">
    <location>
        <begin position="245"/>
        <end position="262"/>
    </location>
</feature>
<accession>A0A6J2T0Z4</accession>
<dbReference type="Gene3D" id="1.20.1420.30">
    <property type="entry name" value="NCX, central ion-binding region"/>
    <property type="match status" value="2"/>
</dbReference>
<feature type="domain" description="Sodium/calcium exchanger membrane region" evidence="19">
    <location>
        <begin position="478"/>
        <end position="627"/>
    </location>
</feature>
<organism evidence="20 21">
    <name type="scientific">Drosophila lebanonensis</name>
    <name type="common">Fruit fly</name>
    <name type="synonym">Scaptodrosophila lebanonensis</name>
    <dbReference type="NCBI Taxonomy" id="7225"/>
    <lineage>
        <taxon>Eukaryota</taxon>
        <taxon>Metazoa</taxon>
        <taxon>Ecdysozoa</taxon>
        <taxon>Arthropoda</taxon>
        <taxon>Hexapoda</taxon>
        <taxon>Insecta</taxon>
        <taxon>Pterygota</taxon>
        <taxon>Neoptera</taxon>
        <taxon>Endopterygota</taxon>
        <taxon>Diptera</taxon>
        <taxon>Brachycera</taxon>
        <taxon>Muscomorpha</taxon>
        <taxon>Ephydroidea</taxon>
        <taxon>Drosophilidae</taxon>
        <taxon>Scaptodrosophila</taxon>
    </lineage>
</organism>
<feature type="region of interest" description="Disordered" evidence="17">
    <location>
        <begin position="403"/>
        <end position="440"/>
    </location>
</feature>
<evidence type="ECO:0000256" key="12">
    <source>
        <dbReference type="ARBA" id="ARBA00022989"/>
    </source>
</evidence>
<dbReference type="RefSeq" id="XP_030370571.1">
    <property type="nucleotide sequence ID" value="XM_030514711.1"/>
</dbReference>
<keyword evidence="5" id="KW-0633">Potassium transport</keyword>
<keyword evidence="3" id="KW-0813">Transport</keyword>
<feature type="transmembrane region" description="Helical" evidence="18">
    <location>
        <begin position="513"/>
        <end position="535"/>
    </location>
</feature>
<dbReference type="Proteomes" id="UP000504634">
    <property type="component" value="Unplaced"/>
</dbReference>
<dbReference type="InterPro" id="IPR044880">
    <property type="entry name" value="NCX_ion-bd_dom_sf"/>
</dbReference>
<dbReference type="AlphaFoldDB" id="A0A6J2T0Z4"/>
<reference evidence="21" key="1">
    <citation type="submission" date="2025-08" db="UniProtKB">
        <authorList>
            <consortium name="RefSeq"/>
        </authorList>
    </citation>
    <scope>IDENTIFICATION</scope>
    <source>
        <strain evidence="21">11010-0011.00</strain>
        <tissue evidence="21">Whole body</tissue>
    </source>
</reference>
<feature type="compositionally biased region" description="Basic and acidic residues" evidence="17">
    <location>
        <begin position="425"/>
        <end position="437"/>
    </location>
</feature>
<evidence type="ECO:0000256" key="14">
    <source>
        <dbReference type="ARBA" id="ARBA00023065"/>
    </source>
</evidence>
<feature type="compositionally biased region" description="Low complexity" evidence="17">
    <location>
        <begin position="403"/>
        <end position="416"/>
    </location>
</feature>
<evidence type="ECO:0000256" key="16">
    <source>
        <dbReference type="ARBA" id="ARBA00023201"/>
    </source>
</evidence>
<evidence type="ECO:0000256" key="6">
    <source>
        <dbReference type="ARBA" id="ARBA00022568"/>
    </source>
</evidence>
<evidence type="ECO:0000256" key="5">
    <source>
        <dbReference type="ARBA" id="ARBA00022538"/>
    </source>
</evidence>
<evidence type="ECO:0000256" key="8">
    <source>
        <dbReference type="ARBA" id="ARBA00022729"/>
    </source>
</evidence>
<evidence type="ECO:0000256" key="3">
    <source>
        <dbReference type="ARBA" id="ARBA00022448"/>
    </source>
</evidence>
<protein>
    <submittedName>
        <fullName evidence="21">Probable sodium/potassium/calcium exchanger CG1090</fullName>
    </submittedName>
</protein>
<dbReference type="GO" id="GO:0005262">
    <property type="term" value="F:calcium channel activity"/>
    <property type="evidence" value="ECO:0007669"/>
    <property type="project" value="TreeGrafter"/>
</dbReference>
<feature type="transmembrane region" description="Helical" evidence="18">
    <location>
        <begin position="12"/>
        <end position="30"/>
    </location>
</feature>
<evidence type="ECO:0000256" key="4">
    <source>
        <dbReference type="ARBA" id="ARBA00022449"/>
    </source>
</evidence>
<gene>
    <name evidence="21" type="primary">LOC115621153</name>
</gene>
<sequence length="647" mass="71035">MIVRRRSRRARMWNMGLLFLIYYCVSIYSAKGDSKAGELPVDVGNLEEGEGDTLVTTPETLLTEETILEITTAAPPHGAVPTWRPRRENCTPPAIEQFPQPLMNKWARQHGGLIIHVLVAIFTFFGLAIVCDEYFVASLDRLCEELKLSPDVAGATFMAAGSSAPELATVVIGVFFAKDDIGISGVIGSAVFNIMFVISVCALCSGTVCQLNWWPLVRDCFFYCVSILVMLVIIFNDVISCFESIFMLLCYVGYCIALHFNTELERWALGLNLPFKLPSKEEQSSLVTYKNVPEGSYTQGTQQQTSLSKDANDDGAAGSKQQQQQHAQNVYQSCNDPNASWDPDAAWGDEGSKPVAAGARFNQPAVDDWGMGQFQQGQENMAYNADQPESVVTGESAAAAAAGGAGKPAVGKPQPATSGGVEYYKSTDKNREPRPDPLVRPTDGGLPALIAWYVVYPIHFLCKKTMPDCRTEQYRNWYPFTFCISMVWISFYSYFMVWMITVIGSTLAIPDTVMGLTFVAAGVSVPDALSSIAVIKEGYGDMAVSNAIGSNVFDILVCLGLPWFIQTAIIKPGSHVNVISKGLAYSTLSLLSTVVFLILSTHLNGWKLDKRLGIILMLWYLFFITLASLYELNVFGYMNPPECPSTY</sequence>
<keyword evidence="4" id="KW-0050">Antiport</keyword>
<evidence type="ECO:0000256" key="18">
    <source>
        <dbReference type="SAM" id="Phobius"/>
    </source>
</evidence>
<name>A0A6J2T0Z4_DROLE</name>
<keyword evidence="10" id="KW-0769">Symport</keyword>
<keyword evidence="14" id="KW-0406">Ion transport</keyword>
<evidence type="ECO:0000256" key="1">
    <source>
        <dbReference type="ARBA" id="ARBA00004141"/>
    </source>
</evidence>
<dbReference type="FunFam" id="1.20.1420.30:FF:000018">
    <property type="entry name" value="Sodium/potassium/calcium exchanger 2"/>
    <property type="match status" value="1"/>
</dbReference>
<evidence type="ECO:0000256" key="11">
    <source>
        <dbReference type="ARBA" id="ARBA00022958"/>
    </source>
</evidence>
<dbReference type="OrthoDB" id="2127281at2759"/>
<evidence type="ECO:0000313" key="20">
    <source>
        <dbReference type="Proteomes" id="UP000504634"/>
    </source>
</evidence>
<evidence type="ECO:0000256" key="9">
    <source>
        <dbReference type="ARBA" id="ARBA00022837"/>
    </source>
</evidence>
<feature type="transmembrane region" description="Helical" evidence="18">
    <location>
        <begin position="547"/>
        <end position="570"/>
    </location>
</feature>
<keyword evidence="15 18" id="KW-0472">Membrane</keyword>
<proteinExistence type="inferred from homology"/>
<dbReference type="FunFam" id="1.20.1420.30:FF:000009">
    <property type="entry name" value="sodium/potassium/calcium exchanger 5 isoform X2"/>
    <property type="match status" value="1"/>
</dbReference>
<keyword evidence="12 18" id="KW-1133">Transmembrane helix</keyword>
<feature type="transmembrane region" description="Helical" evidence="18">
    <location>
        <begin position="220"/>
        <end position="239"/>
    </location>
</feature>
<feature type="transmembrane region" description="Helical" evidence="18">
    <location>
        <begin position="612"/>
        <end position="630"/>
    </location>
</feature>
<keyword evidence="13" id="KW-0915">Sodium</keyword>
<feature type="region of interest" description="Disordered" evidence="17">
    <location>
        <begin position="294"/>
        <end position="356"/>
    </location>
</feature>
<dbReference type="GO" id="GO:0015293">
    <property type="term" value="F:symporter activity"/>
    <property type="evidence" value="ECO:0007669"/>
    <property type="project" value="UniProtKB-KW"/>
</dbReference>
<dbReference type="PANTHER" id="PTHR10846">
    <property type="entry name" value="SODIUM/POTASSIUM/CALCIUM EXCHANGER"/>
    <property type="match status" value="1"/>
</dbReference>
<dbReference type="GeneID" id="115621153"/>
<feature type="compositionally biased region" description="Low complexity" evidence="17">
    <location>
        <begin position="321"/>
        <end position="332"/>
    </location>
</feature>
<feature type="transmembrane region" description="Helical" evidence="18">
    <location>
        <begin position="480"/>
        <end position="501"/>
    </location>
</feature>
<keyword evidence="6" id="KW-0109">Calcium transport</keyword>
<evidence type="ECO:0000256" key="15">
    <source>
        <dbReference type="ARBA" id="ARBA00023136"/>
    </source>
</evidence>
<dbReference type="NCBIfam" id="TIGR00367">
    <property type="entry name" value="calcium/sodium antiporter"/>
    <property type="match status" value="1"/>
</dbReference>
<dbReference type="InterPro" id="IPR004837">
    <property type="entry name" value="NaCa_Exmemb"/>
</dbReference>
<feature type="transmembrane region" description="Helical" evidence="18">
    <location>
        <begin position="582"/>
        <end position="600"/>
    </location>
</feature>
<comment type="similarity">
    <text evidence="2">Belongs to the Ca(2+):cation antiporter (CaCA) (TC 2.A.19) family. SLC24A subfamily.</text>
</comment>
<comment type="subcellular location">
    <subcellularLocation>
        <location evidence="1">Membrane</location>
        <topology evidence="1">Multi-pass membrane protein</topology>
    </subcellularLocation>
</comment>